<feature type="compositionally biased region" description="Low complexity" evidence="1">
    <location>
        <begin position="21"/>
        <end position="42"/>
    </location>
</feature>
<sequence>MEPLHITEFASKRYFDKINQLPKDQQQQQPHPQQQLQQQLQQTDGPLVEASSSKFILPIRHVEKQGHDPQAKHVDHIRAEKEKEKEKERRRLFGLGRLRSSKPSALVPEPHILQAQRRPSLVSAVSPSSVVESSGVKPKSLPFDQLFLSLPNELQIQIIASLPLSDVLNLRVASRAWHSMVTFNELPIVRYQLQHEVPAYATRLYPVSETTGYTLHYLCGLWHRLHVAAKLSRRMCDWCTKEIFLKTTREQVTTFALQRERMYRRLIPLLFTVFHFFENYRKLHLKYIQEHGYGLERTPYTVNPIEVQIMNMYDDRTLLQVHQVFPLVVASFCRRLRPPSYAGLVERAVRGYLREKPADEVHTAILCLGGLRQVLRLWEVKGYNTRRGAVDAWYNDLQDSKEAPKCAETISRETKKRGLMGLGRKMSLLQVRDASVSQANDTPEVSNRPIIDGFLEQAPQPSLVFHTSLAAGMPMGKLEQEQYKLLLSDLPVLQKLWLSTAEAMILDRRIVERPVDIKRNAQVMLDLIKEDGVVDEDVWWYGMATTKSIRPPPLEAIEEDTID</sequence>
<dbReference type="AlphaFoldDB" id="A0A194VPX8"/>
<evidence type="ECO:0000313" key="4">
    <source>
        <dbReference type="Proteomes" id="UP000078559"/>
    </source>
</evidence>
<dbReference type="Proteomes" id="UP000078559">
    <property type="component" value="Chromosome 2"/>
</dbReference>
<keyword evidence="4" id="KW-1185">Reference proteome</keyword>
<organism evidence="3 4">
    <name type="scientific">Cytospora mali</name>
    <name type="common">Apple Valsa canker fungus</name>
    <name type="synonym">Valsa mali</name>
    <dbReference type="NCBI Taxonomy" id="578113"/>
    <lineage>
        <taxon>Eukaryota</taxon>
        <taxon>Fungi</taxon>
        <taxon>Dikarya</taxon>
        <taxon>Ascomycota</taxon>
        <taxon>Pezizomycotina</taxon>
        <taxon>Sordariomycetes</taxon>
        <taxon>Sordariomycetidae</taxon>
        <taxon>Diaporthales</taxon>
        <taxon>Cytosporaceae</taxon>
        <taxon>Cytospora</taxon>
    </lineage>
</organism>
<gene>
    <name evidence="3" type="ORF">VM1G_01489</name>
</gene>
<feature type="domain" description="F-box" evidence="2">
    <location>
        <begin position="144"/>
        <end position="181"/>
    </location>
</feature>
<evidence type="ECO:0000256" key="1">
    <source>
        <dbReference type="SAM" id="MobiDB-lite"/>
    </source>
</evidence>
<dbReference type="Pfam" id="PF00646">
    <property type="entry name" value="F-box"/>
    <property type="match status" value="1"/>
</dbReference>
<dbReference type="InterPro" id="IPR036047">
    <property type="entry name" value="F-box-like_dom_sf"/>
</dbReference>
<evidence type="ECO:0000259" key="2">
    <source>
        <dbReference type="PROSITE" id="PS50181"/>
    </source>
</evidence>
<dbReference type="PROSITE" id="PS50181">
    <property type="entry name" value="FBOX"/>
    <property type="match status" value="1"/>
</dbReference>
<protein>
    <recommendedName>
        <fullName evidence="2">F-box domain-containing protein</fullName>
    </recommendedName>
</protein>
<dbReference type="EMBL" id="CM003099">
    <property type="protein sequence ID" value="KUI66234.1"/>
    <property type="molecule type" value="Genomic_DNA"/>
</dbReference>
<proteinExistence type="predicted"/>
<feature type="region of interest" description="Disordered" evidence="1">
    <location>
        <begin position="21"/>
        <end position="47"/>
    </location>
</feature>
<accession>A0A194VPX8</accession>
<dbReference type="OrthoDB" id="5396937at2759"/>
<dbReference type="SUPFAM" id="SSF81383">
    <property type="entry name" value="F-box domain"/>
    <property type="match status" value="1"/>
</dbReference>
<name>A0A194VPX8_CYTMA</name>
<dbReference type="InterPro" id="IPR001810">
    <property type="entry name" value="F-box_dom"/>
</dbReference>
<reference evidence="3" key="1">
    <citation type="submission" date="2014-12" db="EMBL/GenBank/DDBJ databases">
        <title>Genome Sequence of Valsa Canker Pathogens Uncovers a Specific Adaption of Colonization on Woody Bark.</title>
        <authorList>
            <person name="Yin Z."/>
            <person name="Liu H."/>
            <person name="Gao X."/>
            <person name="Li Z."/>
            <person name="Song N."/>
            <person name="Ke X."/>
            <person name="Dai Q."/>
            <person name="Wu Y."/>
            <person name="Sun Y."/>
            <person name="Xu J.-R."/>
            <person name="Kang Z.K."/>
            <person name="Wang L."/>
            <person name="Huang L."/>
        </authorList>
    </citation>
    <scope>NUCLEOTIDE SEQUENCE [LARGE SCALE GENOMIC DNA]</scope>
    <source>
        <strain evidence="3">03-8</strain>
    </source>
</reference>
<evidence type="ECO:0000313" key="3">
    <source>
        <dbReference type="EMBL" id="KUI66234.1"/>
    </source>
</evidence>